<accession>A0A0E9V3B5</accession>
<sequence length="37" mass="4134">MTALRKRFIPSRGKRTGPISLECISRNSVQDSTSLLN</sequence>
<dbReference type="AlphaFoldDB" id="A0A0E9V3B5"/>
<protein>
    <submittedName>
        <fullName evidence="1">Uncharacterized protein</fullName>
    </submittedName>
</protein>
<dbReference type="EMBL" id="GBXM01036055">
    <property type="protein sequence ID" value="JAH72522.1"/>
    <property type="molecule type" value="Transcribed_RNA"/>
</dbReference>
<reference evidence="1" key="1">
    <citation type="submission" date="2014-11" db="EMBL/GenBank/DDBJ databases">
        <authorList>
            <person name="Amaro Gonzalez C."/>
        </authorList>
    </citation>
    <scope>NUCLEOTIDE SEQUENCE</scope>
</reference>
<evidence type="ECO:0000313" key="1">
    <source>
        <dbReference type="EMBL" id="JAH72522.1"/>
    </source>
</evidence>
<reference evidence="1" key="2">
    <citation type="journal article" date="2015" name="Fish Shellfish Immunol.">
        <title>Early steps in the European eel (Anguilla anguilla)-Vibrio vulnificus interaction in the gills: Role of the RtxA13 toxin.</title>
        <authorList>
            <person name="Callol A."/>
            <person name="Pajuelo D."/>
            <person name="Ebbesson L."/>
            <person name="Teles M."/>
            <person name="MacKenzie S."/>
            <person name="Amaro C."/>
        </authorList>
    </citation>
    <scope>NUCLEOTIDE SEQUENCE</scope>
</reference>
<organism evidence="1">
    <name type="scientific">Anguilla anguilla</name>
    <name type="common">European freshwater eel</name>
    <name type="synonym">Muraena anguilla</name>
    <dbReference type="NCBI Taxonomy" id="7936"/>
    <lineage>
        <taxon>Eukaryota</taxon>
        <taxon>Metazoa</taxon>
        <taxon>Chordata</taxon>
        <taxon>Craniata</taxon>
        <taxon>Vertebrata</taxon>
        <taxon>Euteleostomi</taxon>
        <taxon>Actinopterygii</taxon>
        <taxon>Neopterygii</taxon>
        <taxon>Teleostei</taxon>
        <taxon>Anguilliformes</taxon>
        <taxon>Anguillidae</taxon>
        <taxon>Anguilla</taxon>
    </lineage>
</organism>
<proteinExistence type="predicted"/>
<name>A0A0E9V3B5_ANGAN</name>